<dbReference type="InterPro" id="IPR043504">
    <property type="entry name" value="Peptidase_S1_PA_chymotrypsin"/>
</dbReference>
<dbReference type="VEuPathDB" id="VectorBase:MDOMA2_020663"/>
<dbReference type="InterPro" id="IPR001254">
    <property type="entry name" value="Trypsin_dom"/>
</dbReference>
<dbReference type="PROSITE" id="PS50240">
    <property type="entry name" value="TRYPSIN_DOM"/>
    <property type="match status" value="1"/>
</dbReference>
<dbReference type="SMART" id="SM00020">
    <property type="entry name" value="Tryp_SPc"/>
    <property type="match status" value="1"/>
</dbReference>
<keyword evidence="3" id="KW-0964">Secreted</keyword>
<evidence type="ECO:0000256" key="1">
    <source>
        <dbReference type="ARBA" id="ARBA00004613"/>
    </source>
</evidence>
<dbReference type="GO" id="GO:0005576">
    <property type="term" value="C:extracellular region"/>
    <property type="evidence" value="ECO:0007669"/>
    <property type="project" value="UniProtKB-SubCell"/>
</dbReference>
<dbReference type="InterPro" id="IPR001314">
    <property type="entry name" value="Peptidase_S1A"/>
</dbReference>
<accession>A0A1I8M9G9</accession>
<dbReference type="PANTHER" id="PTHR24276">
    <property type="entry name" value="POLYSERASE-RELATED"/>
    <property type="match status" value="1"/>
</dbReference>
<evidence type="ECO:0000313" key="9">
    <source>
        <dbReference type="EnsemblMetazoa" id="MDOA002596-PA"/>
    </source>
</evidence>
<dbReference type="GO" id="GO:0016485">
    <property type="term" value="P:protein processing"/>
    <property type="evidence" value="ECO:0007669"/>
    <property type="project" value="UniProtKB-ARBA"/>
</dbReference>
<protein>
    <submittedName>
        <fullName evidence="9">Uncharacterized protein</fullName>
    </submittedName>
</protein>
<evidence type="ECO:0000256" key="5">
    <source>
        <dbReference type="ARBA" id="ARBA00022801"/>
    </source>
</evidence>
<evidence type="ECO:0000256" key="8">
    <source>
        <dbReference type="ARBA" id="ARBA00023157"/>
    </source>
</evidence>
<dbReference type="PANTHER" id="PTHR24276:SF96">
    <property type="entry name" value="PEPTIDASE S1 DOMAIN-CONTAINING PROTEIN"/>
    <property type="match status" value="1"/>
</dbReference>
<keyword evidence="6" id="KW-0720">Serine protease</keyword>
<keyword evidence="8" id="KW-1015">Disulfide bond</keyword>
<dbReference type="AlphaFoldDB" id="A0A1I8M9G9"/>
<sequence>MDYCKLGLLLFLLNSASTGHGAQRYPTGRIIGGQVAEEGLAPYQVSLQTIPGSHLCGGAIIDKEWIITAAHCVTGWPPEFLRIAVGSNMHTEPLAIYHLDRIHLHCNYDHPKYHNDIALLHVNSTIQWNDRVQPISLPRVLLNTSDPLLFTGWGLISLWDPHPEKLQKLQMFQVTNGECSKMLEEFDDLHLDVGHLCAFVKRYQGACHGDNGGPLVYQNTLVGIHAWSYPCADGYPDVFTNILYYRDWLRQTISGNSKCKSVNASLN</sequence>
<proteinExistence type="inferred from homology"/>
<keyword evidence="7" id="KW-0865">Zymogen</keyword>
<dbReference type="InterPro" id="IPR050430">
    <property type="entry name" value="Peptidase_S1"/>
</dbReference>
<dbReference type="Pfam" id="PF00089">
    <property type="entry name" value="Trypsin"/>
    <property type="match status" value="1"/>
</dbReference>
<name>A0A1I8M9G9_MUSDO</name>
<comment type="subcellular location">
    <subcellularLocation>
        <location evidence="1">Secreted</location>
    </subcellularLocation>
</comment>
<keyword evidence="5" id="KW-0378">Hydrolase</keyword>
<evidence type="ECO:0000256" key="3">
    <source>
        <dbReference type="ARBA" id="ARBA00022525"/>
    </source>
</evidence>
<comment type="similarity">
    <text evidence="2">Belongs to the peptidase S1 family.</text>
</comment>
<dbReference type="CDD" id="cd00190">
    <property type="entry name" value="Tryp_SPc"/>
    <property type="match status" value="1"/>
</dbReference>
<evidence type="ECO:0000256" key="2">
    <source>
        <dbReference type="ARBA" id="ARBA00007664"/>
    </source>
</evidence>
<dbReference type="GO" id="GO:0004252">
    <property type="term" value="F:serine-type endopeptidase activity"/>
    <property type="evidence" value="ECO:0007669"/>
    <property type="project" value="InterPro"/>
</dbReference>
<evidence type="ECO:0000256" key="7">
    <source>
        <dbReference type="ARBA" id="ARBA00023145"/>
    </source>
</evidence>
<evidence type="ECO:0000256" key="4">
    <source>
        <dbReference type="ARBA" id="ARBA00022670"/>
    </source>
</evidence>
<dbReference type="FunFam" id="2.40.10.10:FF:000047">
    <property type="entry name" value="Trypsin eta"/>
    <property type="match status" value="1"/>
</dbReference>
<reference evidence="9" key="1">
    <citation type="submission" date="2020-05" db="UniProtKB">
        <authorList>
            <consortium name="EnsemblMetazoa"/>
        </authorList>
    </citation>
    <scope>IDENTIFICATION</scope>
    <source>
        <strain evidence="9">Aabys</strain>
    </source>
</reference>
<dbReference type="Gene3D" id="2.40.10.10">
    <property type="entry name" value="Trypsin-like serine proteases"/>
    <property type="match status" value="2"/>
</dbReference>
<dbReference type="SUPFAM" id="SSF50494">
    <property type="entry name" value="Trypsin-like serine proteases"/>
    <property type="match status" value="1"/>
</dbReference>
<dbReference type="PROSITE" id="PS00134">
    <property type="entry name" value="TRYPSIN_HIS"/>
    <property type="match status" value="1"/>
</dbReference>
<dbReference type="EnsemblMetazoa" id="MDOA002596-RA">
    <property type="protein sequence ID" value="MDOA002596-PA"/>
    <property type="gene ID" value="MDOA002596"/>
</dbReference>
<dbReference type="VEuPathDB" id="VectorBase:MDOA002596"/>
<keyword evidence="4" id="KW-0645">Protease</keyword>
<organism evidence="9">
    <name type="scientific">Musca domestica</name>
    <name type="common">House fly</name>
    <dbReference type="NCBI Taxonomy" id="7370"/>
    <lineage>
        <taxon>Eukaryota</taxon>
        <taxon>Metazoa</taxon>
        <taxon>Ecdysozoa</taxon>
        <taxon>Arthropoda</taxon>
        <taxon>Hexapoda</taxon>
        <taxon>Insecta</taxon>
        <taxon>Pterygota</taxon>
        <taxon>Neoptera</taxon>
        <taxon>Endopterygota</taxon>
        <taxon>Diptera</taxon>
        <taxon>Brachycera</taxon>
        <taxon>Muscomorpha</taxon>
        <taxon>Muscoidea</taxon>
        <taxon>Muscidae</taxon>
        <taxon>Musca</taxon>
    </lineage>
</organism>
<evidence type="ECO:0000256" key="6">
    <source>
        <dbReference type="ARBA" id="ARBA00022825"/>
    </source>
</evidence>
<dbReference type="InterPro" id="IPR018114">
    <property type="entry name" value="TRYPSIN_HIS"/>
</dbReference>
<dbReference type="InterPro" id="IPR009003">
    <property type="entry name" value="Peptidase_S1_PA"/>
</dbReference>
<dbReference type="eggNOG" id="KOG3627">
    <property type="taxonomic scope" value="Eukaryota"/>
</dbReference>
<dbReference type="PRINTS" id="PR00722">
    <property type="entry name" value="CHYMOTRYPSIN"/>
</dbReference>